<reference evidence="3" key="1">
    <citation type="journal article" date="2019" name="Int. J. Syst. Evol. Microbiol.">
        <title>The Global Catalogue of Microorganisms (GCM) 10K type strain sequencing project: providing services to taxonomists for standard genome sequencing and annotation.</title>
        <authorList>
            <consortium name="The Broad Institute Genomics Platform"/>
            <consortium name="The Broad Institute Genome Sequencing Center for Infectious Disease"/>
            <person name="Wu L."/>
            <person name="Ma J."/>
        </authorList>
    </citation>
    <scope>NUCLEOTIDE SEQUENCE [LARGE SCALE GENOMIC DNA]</scope>
    <source>
        <strain evidence="3">JCM 14559</strain>
    </source>
</reference>
<dbReference type="Proteomes" id="UP001500897">
    <property type="component" value="Unassembled WGS sequence"/>
</dbReference>
<feature type="region of interest" description="Disordered" evidence="1">
    <location>
        <begin position="28"/>
        <end position="89"/>
    </location>
</feature>
<feature type="compositionally biased region" description="Basic and acidic residues" evidence="1">
    <location>
        <begin position="78"/>
        <end position="89"/>
    </location>
</feature>
<gene>
    <name evidence="2" type="ORF">GCM10009759_19280</name>
</gene>
<evidence type="ECO:0000313" key="3">
    <source>
        <dbReference type="Proteomes" id="UP001500897"/>
    </source>
</evidence>
<evidence type="ECO:0000313" key="2">
    <source>
        <dbReference type="EMBL" id="GAA2093088.1"/>
    </source>
</evidence>
<name>A0ABP5I4N0_9ACTN</name>
<evidence type="ECO:0000256" key="1">
    <source>
        <dbReference type="SAM" id="MobiDB-lite"/>
    </source>
</evidence>
<organism evidence="2 3">
    <name type="scientific">Kitasatospora saccharophila</name>
    <dbReference type="NCBI Taxonomy" id="407973"/>
    <lineage>
        <taxon>Bacteria</taxon>
        <taxon>Bacillati</taxon>
        <taxon>Actinomycetota</taxon>
        <taxon>Actinomycetes</taxon>
        <taxon>Kitasatosporales</taxon>
        <taxon>Streptomycetaceae</taxon>
        <taxon>Kitasatospora</taxon>
    </lineage>
</organism>
<feature type="compositionally biased region" description="Basic and acidic residues" evidence="1">
    <location>
        <begin position="52"/>
        <end position="67"/>
    </location>
</feature>
<feature type="compositionally biased region" description="Low complexity" evidence="1">
    <location>
        <begin position="28"/>
        <end position="40"/>
    </location>
</feature>
<keyword evidence="3" id="KW-1185">Reference proteome</keyword>
<protein>
    <submittedName>
        <fullName evidence="2">Uncharacterized protein</fullName>
    </submittedName>
</protein>
<accession>A0ABP5I4N0</accession>
<dbReference type="EMBL" id="BAAANS010000010">
    <property type="protein sequence ID" value="GAA2093088.1"/>
    <property type="molecule type" value="Genomic_DNA"/>
</dbReference>
<sequence>MVTAIVTDANRPIFGSTPAITENEIASGISASATTSPARTSVRHTLGSEHQAGSRKDLDTAEEDKRRQPVRTWGWGRGEWREDPNSTLT</sequence>
<proteinExistence type="predicted"/>
<comment type="caution">
    <text evidence="2">The sequence shown here is derived from an EMBL/GenBank/DDBJ whole genome shotgun (WGS) entry which is preliminary data.</text>
</comment>